<organism evidence="1 2">
    <name type="scientific">Methanolobus chelungpuianus</name>
    <dbReference type="NCBI Taxonomy" id="502115"/>
    <lineage>
        <taxon>Archaea</taxon>
        <taxon>Methanobacteriati</taxon>
        <taxon>Methanobacteriota</taxon>
        <taxon>Stenosarchaea group</taxon>
        <taxon>Methanomicrobia</taxon>
        <taxon>Methanosarcinales</taxon>
        <taxon>Methanosarcinaceae</taxon>
        <taxon>Methanolobus</taxon>
    </lineage>
</organism>
<evidence type="ECO:0000313" key="2">
    <source>
        <dbReference type="Proteomes" id="UP001206983"/>
    </source>
</evidence>
<accession>A0AAE3HD07</accession>
<gene>
    <name evidence="1" type="ORF">PV02_09400</name>
</gene>
<reference evidence="1 2" key="1">
    <citation type="journal article" date="2011" name="Appl. Environ. Microbiol.">
        <title>Methanogenic archaea isolated from Taiwan's Chelungpu fault.</title>
        <authorList>
            <person name="Wu S.Y."/>
            <person name="Lai M.C."/>
        </authorList>
    </citation>
    <scope>NUCLEOTIDE SEQUENCE [LARGE SCALE GENOMIC DNA]</scope>
    <source>
        <strain evidence="1 2">St545Mb</strain>
    </source>
</reference>
<dbReference type="EMBL" id="JTEO01000005">
    <property type="protein sequence ID" value="MCQ6963328.1"/>
    <property type="molecule type" value="Genomic_DNA"/>
</dbReference>
<keyword evidence="2" id="KW-1185">Reference proteome</keyword>
<dbReference type="Proteomes" id="UP001206983">
    <property type="component" value="Unassembled WGS sequence"/>
</dbReference>
<dbReference type="RefSeq" id="WP_256623175.1">
    <property type="nucleotide sequence ID" value="NZ_JTEO01000005.1"/>
</dbReference>
<sequence>MKTERKIIVSENGKLVLKKITLACKDASGKDLYLFEPDKKKEKTESLYERMENNFLRIGLLKKVDMSTLSNDEVNRLIYKKHEKEDRFLKAGEKRGFNFGSDMDPDDILRFYISLTPEERVALNCKP</sequence>
<comment type="caution">
    <text evidence="1">The sequence shown here is derived from an EMBL/GenBank/DDBJ whole genome shotgun (WGS) entry which is preliminary data.</text>
</comment>
<protein>
    <submittedName>
        <fullName evidence="1">Uncharacterized protein</fullName>
    </submittedName>
</protein>
<proteinExistence type="predicted"/>
<dbReference type="AlphaFoldDB" id="A0AAE3HD07"/>
<evidence type="ECO:0000313" key="1">
    <source>
        <dbReference type="EMBL" id="MCQ6963328.1"/>
    </source>
</evidence>
<name>A0AAE3HD07_9EURY</name>